<evidence type="ECO:0000256" key="2">
    <source>
        <dbReference type="ARBA" id="ARBA00022630"/>
    </source>
</evidence>
<evidence type="ECO:0000256" key="4">
    <source>
        <dbReference type="ARBA" id="ARBA00023002"/>
    </source>
</evidence>
<feature type="domain" description="FMN hydroxy acid dehydrogenase" evidence="8">
    <location>
        <begin position="19"/>
        <end position="388"/>
    </location>
</feature>
<feature type="binding site" evidence="7">
    <location>
        <begin position="316"/>
        <end position="320"/>
    </location>
    <ligand>
        <name>FMN</name>
        <dbReference type="ChEBI" id="CHEBI:58210"/>
    </ligand>
</feature>
<keyword evidence="4 9" id="KW-0560">Oxidoreductase</keyword>
<dbReference type="PROSITE" id="PS51349">
    <property type="entry name" value="FMN_HYDROXY_ACID_DH_2"/>
    <property type="match status" value="1"/>
</dbReference>
<evidence type="ECO:0000313" key="9">
    <source>
        <dbReference type="EMBL" id="QKG21179.1"/>
    </source>
</evidence>
<dbReference type="PANTHER" id="PTHR10578:SF143">
    <property type="entry name" value="FMN-DEPENDENT ALPHA-HYDROXY ACID DEHYDROGENASE PB1A11.03"/>
    <property type="match status" value="1"/>
</dbReference>
<dbReference type="RefSeq" id="WP_173095497.1">
    <property type="nucleotide sequence ID" value="NZ_CP053892.1"/>
</dbReference>
<accession>A0A7D3VS79</accession>
<evidence type="ECO:0000256" key="1">
    <source>
        <dbReference type="ARBA" id="ARBA00001917"/>
    </source>
</evidence>
<sequence length="388" mass="41336">MSALADFQNSIYLQGLGDVRPSLPTDPTKLEGLAEGVLSAQAFGYVAGSAGSEATARANRDAFDRWRIVPRFLRDVAHRDLSVEVLGTAMPSPVLLAPIGVQSIFHPDGELATARAAGAEGLTMVLSTAASHSIEEVAEANGDGAPRWYQLYWPKDRDLAVSFLERAKAAGYTALVVTLDTFTLAWRPRDLDQAYLPFLRGIGVANYFSDPVFQKAVGGPVTDANRDTALLHWVANFGNPSLTWDDLVFLREHWHGPIALKGVQHPDDARRAVDAGMDGVIVSNHGGRQVDGAIASLDALPGVVDAVRDQATVLFDSGIRTGSDVVKALALGAKAVLLARPYAYGLALGGQAGVQHVLRCVQAELELTMALSGVTRPDELSPEVLVRA</sequence>
<comment type="cofactor">
    <cofactor evidence="1">
        <name>FMN</name>
        <dbReference type="ChEBI" id="CHEBI:58210"/>
    </cofactor>
</comment>
<evidence type="ECO:0000256" key="7">
    <source>
        <dbReference type="PIRSR" id="PIRSR000138-2"/>
    </source>
</evidence>
<dbReference type="EC" id="1.13.12.4" evidence="9"/>
<feature type="binding site" evidence="7">
    <location>
        <position position="288"/>
    </location>
    <ligand>
        <name>glyoxylate</name>
        <dbReference type="ChEBI" id="CHEBI:36655"/>
    </ligand>
</feature>
<feature type="binding site" evidence="7">
    <location>
        <position position="283"/>
    </location>
    <ligand>
        <name>FMN</name>
        <dbReference type="ChEBI" id="CHEBI:58210"/>
    </ligand>
</feature>
<keyword evidence="3 7" id="KW-0288">FMN</keyword>
<feature type="binding site" evidence="7">
    <location>
        <position position="178"/>
    </location>
    <ligand>
        <name>FMN</name>
        <dbReference type="ChEBI" id="CHEBI:58210"/>
    </ligand>
</feature>
<feature type="binding site" evidence="7">
    <location>
        <position position="45"/>
    </location>
    <ligand>
        <name>glyoxylate</name>
        <dbReference type="ChEBI" id="CHEBI:36655"/>
    </ligand>
</feature>
<gene>
    <name evidence="9" type="ORF">ACTIVE_2817</name>
</gene>
<dbReference type="Pfam" id="PF01070">
    <property type="entry name" value="FMN_dh"/>
    <property type="match status" value="1"/>
</dbReference>
<dbReference type="Gene3D" id="3.20.20.70">
    <property type="entry name" value="Aldolase class I"/>
    <property type="match status" value="1"/>
</dbReference>
<proteinExistence type="inferred from homology"/>
<dbReference type="GO" id="GO:0050040">
    <property type="term" value="F:lactate 2-monooxygenase activity"/>
    <property type="evidence" value="ECO:0007669"/>
    <property type="project" value="UniProtKB-EC"/>
</dbReference>
<reference evidence="9 10" key="1">
    <citation type="submission" date="2020-05" db="EMBL/GenBank/DDBJ databases">
        <title>Actinomadura verrucosospora NRRL-B18236 (PFL_A860) Genome sequencing and assembly.</title>
        <authorList>
            <person name="Samborskyy M."/>
        </authorList>
    </citation>
    <scope>NUCLEOTIDE SEQUENCE [LARGE SCALE GENOMIC DNA]</scope>
    <source>
        <strain evidence="9 10">NRRL:B18236</strain>
    </source>
</reference>
<feature type="binding site" evidence="7">
    <location>
        <begin position="98"/>
        <end position="100"/>
    </location>
    <ligand>
        <name>FMN</name>
        <dbReference type="ChEBI" id="CHEBI:58210"/>
    </ligand>
</feature>
<keyword evidence="9" id="KW-0503">Monooxygenase</keyword>
<evidence type="ECO:0000313" key="10">
    <source>
        <dbReference type="Proteomes" id="UP000501240"/>
    </source>
</evidence>
<dbReference type="PIRSF" id="PIRSF000138">
    <property type="entry name" value="Al-hdrx_acd_dh"/>
    <property type="match status" value="1"/>
</dbReference>
<dbReference type="InterPro" id="IPR037350">
    <property type="entry name" value="LMO_FMN"/>
</dbReference>
<evidence type="ECO:0000256" key="6">
    <source>
        <dbReference type="PIRSR" id="PIRSR000138-1"/>
    </source>
</evidence>
<feature type="binding site" evidence="7">
    <location>
        <position position="187"/>
    </location>
    <ligand>
        <name>glyoxylate</name>
        <dbReference type="ChEBI" id="CHEBI:36655"/>
    </ligand>
</feature>
<dbReference type="Proteomes" id="UP000501240">
    <property type="component" value="Chromosome"/>
</dbReference>
<evidence type="ECO:0000256" key="5">
    <source>
        <dbReference type="ARBA" id="ARBA00024042"/>
    </source>
</evidence>
<protein>
    <submittedName>
        <fullName evidence="9">Lactate 2-monooxygenase</fullName>
        <ecNumber evidence="9">1.13.12.4</ecNumber>
    </submittedName>
</protein>
<dbReference type="PANTHER" id="PTHR10578">
    <property type="entry name" value="S -2-HYDROXY-ACID OXIDASE-RELATED"/>
    <property type="match status" value="1"/>
</dbReference>
<dbReference type="AlphaFoldDB" id="A0A7D3VS79"/>
<feature type="binding site" evidence="7">
    <location>
        <position position="150"/>
    </location>
    <ligand>
        <name>FMN</name>
        <dbReference type="ChEBI" id="CHEBI:58210"/>
    </ligand>
</feature>
<feature type="binding site" evidence="7">
    <location>
        <position position="152"/>
    </location>
    <ligand>
        <name>glyoxylate</name>
        <dbReference type="ChEBI" id="CHEBI:36655"/>
    </ligand>
</feature>
<dbReference type="EMBL" id="CP053892">
    <property type="protein sequence ID" value="QKG21179.1"/>
    <property type="molecule type" value="Genomic_DNA"/>
</dbReference>
<dbReference type="InterPro" id="IPR013785">
    <property type="entry name" value="Aldolase_TIM"/>
</dbReference>
<dbReference type="CDD" id="cd03332">
    <property type="entry name" value="LMO_FMN"/>
    <property type="match status" value="1"/>
</dbReference>
<keyword evidence="2 7" id="KW-0285">Flavoprotein</keyword>
<feature type="binding site" evidence="7">
    <location>
        <position position="261"/>
    </location>
    <ligand>
        <name>FMN</name>
        <dbReference type="ChEBI" id="CHEBI:58210"/>
    </ligand>
</feature>
<dbReference type="InterPro" id="IPR037396">
    <property type="entry name" value="FMN_HAD"/>
</dbReference>
<feature type="binding site" evidence="7">
    <location>
        <position position="285"/>
    </location>
    <ligand>
        <name>glyoxylate</name>
        <dbReference type="ChEBI" id="CHEBI:36655"/>
    </ligand>
</feature>
<dbReference type="InterPro" id="IPR008259">
    <property type="entry name" value="FMN_hydac_DH_AS"/>
</dbReference>
<evidence type="ECO:0000256" key="3">
    <source>
        <dbReference type="ARBA" id="ARBA00022643"/>
    </source>
</evidence>
<dbReference type="InterPro" id="IPR012133">
    <property type="entry name" value="Alpha-hydoxy_acid_DH_FMN"/>
</dbReference>
<keyword evidence="10" id="KW-1185">Reference proteome</keyword>
<evidence type="ECO:0000259" key="8">
    <source>
        <dbReference type="PROSITE" id="PS51349"/>
    </source>
</evidence>
<dbReference type="InterPro" id="IPR000262">
    <property type="entry name" value="FMN-dep_DH"/>
</dbReference>
<name>A0A7D3VS79_ACTVE</name>
<dbReference type="PROSITE" id="PS00557">
    <property type="entry name" value="FMN_HYDROXY_ACID_DH_1"/>
    <property type="match status" value="1"/>
</dbReference>
<organism evidence="9 10">
    <name type="scientific">Actinomadura verrucosospora</name>
    <dbReference type="NCBI Taxonomy" id="46165"/>
    <lineage>
        <taxon>Bacteria</taxon>
        <taxon>Bacillati</taxon>
        <taxon>Actinomycetota</taxon>
        <taxon>Actinomycetes</taxon>
        <taxon>Streptosporangiales</taxon>
        <taxon>Thermomonosporaceae</taxon>
        <taxon>Actinomadura</taxon>
    </lineage>
</organism>
<comment type="similarity">
    <text evidence="5">Belongs to the FMN-dependent alpha-hydroxy acid dehydrogenase family.</text>
</comment>
<dbReference type="FunFam" id="3.20.20.70:FF:000132">
    <property type="entry name" value="FMN dependent dehydrogenase"/>
    <property type="match status" value="1"/>
</dbReference>
<dbReference type="GO" id="GO:0010181">
    <property type="term" value="F:FMN binding"/>
    <property type="evidence" value="ECO:0007669"/>
    <property type="project" value="InterPro"/>
</dbReference>
<feature type="binding site" evidence="7">
    <location>
        <position position="127"/>
    </location>
    <ligand>
        <name>FMN</name>
        <dbReference type="ChEBI" id="CHEBI:58210"/>
    </ligand>
</feature>
<dbReference type="SUPFAM" id="SSF51395">
    <property type="entry name" value="FMN-linked oxidoreductases"/>
    <property type="match status" value="1"/>
</dbReference>
<feature type="active site" description="Proton acceptor" evidence="6">
    <location>
        <position position="285"/>
    </location>
</feature>